<evidence type="ECO:0000313" key="2">
    <source>
        <dbReference type="Proteomes" id="UP000631114"/>
    </source>
</evidence>
<gene>
    <name evidence="1" type="ORF">IFM89_036128</name>
</gene>
<evidence type="ECO:0000313" key="1">
    <source>
        <dbReference type="EMBL" id="KAF9603427.1"/>
    </source>
</evidence>
<dbReference type="PANTHER" id="PTHR31933">
    <property type="entry name" value="O-FUCOSYLTRANSFERASE 2-RELATED"/>
    <property type="match status" value="1"/>
</dbReference>
<reference evidence="1 2" key="1">
    <citation type="submission" date="2020-10" db="EMBL/GenBank/DDBJ databases">
        <title>The Coptis chinensis genome and diversification of protoberbering-type alkaloids.</title>
        <authorList>
            <person name="Wang B."/>
            <person name="Shu S."/>
            <person name="Song C."/>
            <person name="Liu Y."/>
        </authorList>
    </citation>
    <scope>NUCLEOTIDE SEQUENCE [LARGE SCALE GENOMIC DNA]</scope>
    <source>
        <strain evidence="1">HL-2020</strain>
        <tissue evidence="1">Leaf</tissue>
    </source>
</reference>
<dbReference type="AlphaFoldDB" id="A0A835LSP2"/>
<protein>
    <submittedName>
        <fullName evidence="1">Uncharacterized protein</fullName>
    </submittedName>
</protein>
<dbReference type="PANTHER" id="PTHR31933:SF1">
    <property type="entry name" value="PROTEIN PECTIC ARABINOGALACTAN SYNTHESIS-RELATED"/>
    <property type="match status" value="1"/>
</dbReference>
<dbReference type="Proteomes" id="UP000631114">
    <property type="component" value="Unassembled WGS sequence"/>
</dbReference>
<dbReference type="InterPro" id="IPR052272">
    <property type="entry name" value="GT106_glycosyltransferase"/>
</dbReference>
<dbReference type="EMBL" id="JADFTS010000006">
    <property type="protein sequence ID" value="KAF9603427.1"/>
    <property type="molecule type" value="Genomic_DNA"/>
</dbReference>
<dbReference type="OrthoDB" id="1717475at2759"/>
<keyword evidence="2" id="KW-1185">Reference proteome</keyword>
<proteinExistence type="predicted"/>
<sequence>MAKPLVDRLGYDNVPPEINRLRWRLNYHALNFLPEIEQMVDQLASRMKNRTGSLNPYMLGPSLKIPCGNL</sequence>
<accession>A0A835LSP2</accession>
<name>A0A835LSP2_9MAGN</name>
<organism evidence="1 2">
    <name type="scientific">Coptis chinensis</name>
    <dbReference type="NCBI Taxonomy" id="261450"/>
    <lineage>
        <taxon>Eukaryota</taxon>
        <taxon>Viridiplantae</taxon>
        <taxon>Streptophyta</taxon>
        <taxon>Embryophyta</taxon>
        <taxon>Tracheophyta</taxon>
        <taxon>Spermatophyta</taxon>
        <taxon>Magnoliopsida</taxon>
        <taxon>Ranunculales</taxon>
        <taxon>Ranunculaceae</taxon>
        <taxon>Coptidoideae</taxon>
        <taxon>Coptis</taxon>
    </lineage>
</organism>
<comment type="caution">
    <text evidence="1">The sequence shown here is derived from an EMBL/GenBank/DDBJ whole genome shotgun (WGS) entry which is preliminary data.</text>
</comment>